<organism evidence="1 2">
    <name type="scientific">Rarobacter faecitabidus</name>
    <dbReference type="NCBI Taxonomy" id="13243"/>
    <lineage>
        <taxon>Bacteria</taxon>
        <taxon>Bacillati</taxon>
        <taxon>Actinomycetota</taxon>
        <taxon>Actinomycetes</taxon>
        <taxon>Micrococcales</taxon>
        <taxon>Rarobacteraceae</taxon>
        <taxon>Rarobacter</taxon>
    </lineage>
</organism>
<dbReference type="AlphaFoldDB" id="A0A542ZV87"/>
<name>A0A542ZV87_RARFA</name>
<proteinExistence type="predicted"/>
<reference evidence="1 2" key="1">
    <citation type="submission" date="2019-06" db="EMBL/GenBank/DDBJ databases">
        <title>Sequencing the genomes of 1000 actinobacteria strains.</title>
        <authorList>
            <person name="Klenk H.-P."/>
        </authorList>
    </citation>
    <scope>NUCLEOTIDE SEQUENCE [LARGE SCALE GENOMIC DNA]</scope>
    <source>
        <strain evidence="1 2">DSM 4813</strain>
    </source>
</reference>
<accession>A0A542ZV87</accession>
<comment type="caution">
    <text evidence="1">The sequence shown here is derived from an EMBL/GenBank/DDBJ whole genome shotgun (WGS) entry which is preliminary data.</text>
</comment>
<sequence length="116" mass="12705">MLLSSIVSFPEVASASKVKAFIAPISATQQFAGVLPSLETSRKSCRGSSLSKKRTQKLRQARSTVIEVAKRYPAYSGPRVRKNGCTLRPYGTGRLQIEFGVDVPIVQQLGPEDVFY</sequence>
<evidence type="ECO:0000313" key="1">
    <source>
        <dbReference type="EMBL" id="TQL64277.1"/>
    </source>
</evidence>
<keyword evidence="2" id="KW-1185">Reference proteome</keyword>
<dbReference type="Proteomes" id="UP000315389">
    <property type="component" value="Unassembled WGS sequence"/>
</dbReference>
<dbReference type="EMBL" id="VFOS01000001">
    <property type="protein sequence ID" value="TQL64277.1"/>
    <property type="molecule type" value="Genomic_DNA"/>
</dbReference>
<protein>
    <submittedName>
        <fullName evidence="1">Uncharacterized protein</fullName>
    </submittedName>
</protein>
<evidence type="ECO:0000313" key="2">
    <source>
        <dbReference type="Proteomes" id="UP000315389"/>
    </source>
</evidence>
<gene>
    <name evidence="1" type="ORF">FB461_0775</name>
</gene>